<dbReference type="InterPro" id="IPR024042">
    <property type="entry name" value="TM1646-like_dom_sf"/>
</dbReference>
<dbReference type="EMBL" id="LNNH01000048">
    <property type="protein sequence ID" value="KWW12475.1"/>
    <property type="molecule type" value="Genomic_DNA"/>
</dbReference>
<sequence length="146" mass="16925">MKINHEIPIKLDKTRQDAKQFQSANGRFQQMVQTQDQKMQIQTLNRLIGDIEGAGQRLVRSRTFRELAKYKALVKRFVKEAVEYGLELKQSTSWNQYGQSRPLKTVETIDARLVELSEEILNKEKGSLEILEMIGEIKGLLINLYT</sequence>
<protein>
    <recommendedName>
        <fullName evidence="3">DUF327 family protein</fullName>
    </recommendedName>
</protein>
<keyword evidence="2" id="KW-1185">Reference proteome</keyword>
<comment type="caution">
    <text evidence="1">The sequence shown here is derived from an EMBL/GenBank/DDBJ whole genome shotgun (WGS) entry which is preliminary data.</text>
</comment>
<dbReference type="Pfam" id="PF03885">
    <property type="entry name" value="DUF327"/>
    <property type="match status" value="1"/>
</dbReference>
<gene>
    <name evidence="1" type="ORF">AS888_10330</name>
</gene>
<dbReference type="Proteomes" id="UP000064189">
    <property type="component" value="Unassembled WGS sequence"/>
</dbReference>
<reference evidence="1 2" key="1">
    <citation type="submission" date="2015-11" db="EMBL/GenBank/DDBJ databases">
        <title>Genome Sequence of Bacillus simplex strain VanAntwerpen2.</title>
        <authorList>
            <person name="Couger M.B."/>
        </authorList>
    </citation>
    <scope>NUCLEOTIDE SEQUENCE [LARGE SCALE GENOMIC DNA]</scope>
    <source>
        <strain evidence="1 2">VanAntwerpen02</strain>
    </source>
</reference>
<dbReference type="RefSeq" id="WP_061144048.1">
    <property type="nucleotide sequence ID" value="NZ_LNNH01000048.1"/>
</dbReference>
<dbReference type="Gene3D" id="1.20.120.490">
    <property type="entry name" value="Hypothetical protein TM1646-like domain"/>
    <property type="match status" value="1"/>
</dbReference>
<evidence type="ECO:0000313" key="1">
    <source>
        <dbReference type="EMBL" id="KWW12475.1"/>
    </source>
</evidence>
<name>A0A109MTG7_9BACI</name>
<evidence type="ECO:0000313" key="2">
    <source>
        <dbReference type="Proteomes" id="UP000064189"/>
    </source>
</evidence>
<organism evidence="1 2">
    <name type="scientific">Peribacillus simplex</name>
    <dbReference type="NCBI Taxonomy" id="1478"/>
    <lineage>
        <taxon>Bacteria</taxon>
        <taxon>Bacillati</taxon>
        <taxon>Bacillota</taxon>
        <taxon>Bacilli</taxon>
        <taxon>Bacillales</taxon>
        <taxon>Bacillaceae</taxon>
        <taxon>Peribacillus</taxon>
    </lineage>
</organism>
<evidence type="ECO:0008006" key="3">
    <source>
        <dbReference type="Google" id="ProtNLM"/>
    </source>
</evidence>
<dbReference type="AlphaFoldDB" id="A0A109MTG7"/>
<proteinExistence type="predicted"/>
<dbReference type="InterPro" id="IPR005585">
    <property type="entry name" value="DUF327"/>
</dbReference>
<accession>A0A109MTG7</accession>
<dbReference type="SUPFAM" id="SSF158397">
    <property type="entry name" value="TM1646-like"/>
    <property type="match status" value="1"/>
</dbReference>